<gene>
    <name evidence="3" type="ORF">DDQ68_13825</name>
</gene>
<dbReference type="InterPro" id="IPR001466">
    <property type="entry name" value="Beta-lactam-related"/>
</dbReference>
<sequence length="385" mass="42355">MFSHLPQLFGFPPKSAQFLNMRKLWQRLLLAVLFSPATCVCAQQLPKGLDSLFYGKQGIHTRYPDLGLSIGVVRGPATAYYALGNTQPLQGVPLDSTTLFEIGSVTKTFTALLLAYEQEAGKLPKGAYLESLLPATVSLRPGLRHRVTLTAMASHQSGLPNLSNDRYIQALIDKDSVQPFHSVSRDYLFKILRETDSLQAPGTYHYNNFAFSLLGTLLAQRAGRSYGDLVQQRIAQPLGLRTTGLTYQTAHIAGRFTTKGEVRPAIVINAVAPAGGLKSNVVDLVRYVRAQLKPPAGLLGRAIIRTQQPVYHDSTITMGLAWEIRQLAGHRVYQKDGDTFGNSSLVRFDRDRQVGVIILANHQDAKAVAEAGDLVYQYLLLNQPL</sequence>
<evidence type="ECO:0000259" key="2">
    <source>
        <dbReference type="Pfam" id="PF00144"/>
    </source>
</evidence>
<evidence type="ECO:0000313" key="4">
    <source>
        <dbReference type="Proteomes" id="UP000245999"/>
    </source>
</evidence>
<dbReference type="Pfam" id="PF00144">
    <property type="entry name" value="Beta-lactamase"/>
    <property type="match status" value="1"/>
</dbReference>
<dbReference type="Gene3D" id="3.40.710.10">
    <property type="entry name" value="DD-peptidase/beta-lactamase superfamily"/>
    <property type="match status" value="1"/>
</dbReference>
<protein>
    <recommendedName>
        <fullName evidence="2">Beta-lactamase-related domain-containing protein</fullName>
    </recommendedName>
</protein>
<feature type="domain" description="Beta-lactamase-related" evidence="2">
    <location>
        <begin position="66"/>
        <end position="371"/>
    </location>
</feature>
<dbReference type="SUPFAM" id="SSF56601">
    <property type="entry name" value="beta-lactamase/transpeptidase-like"/>
    <property type="match status" value="1"/>
</dbReference>
<evidence type="ECO:0000313" key="3">
    <source>
        <dbReference type="EMBL" id="AWM33771.1"/>
    </source>
</evidence>
<dbReference type="KEGG" id="hnv:DDQ68_13825"/>
<accession>A0A2Z3GN27</accession>
<dbReference type="PANTHER" id="PTHR22935:SF95">
    <property type="entry name" value="BETA-LACTAMASE-LIKE 1-RELATED"/>
    <property type="match status" value="1"/>
</dbReference>
<proteinExistence type="inferred from homology"/>
<reference evidence="4" key="1">
    <citation type="submission" date="2018-04" db="EMBL/GenBank/DDBJ databases">
        <title>Complete genome of Antarctic heterotrophic bacterium Hymenobacter nivis.</title>
        <authorList>
            <person name="Terashima M."/>
        </authorList>
    </citation>
    <scope>NUCLEOTIDE SEQUENCE [LARGE SCALE GENOMIC DNA]</scope>
    <source>
        <strain evidence="4">NBRC 111535</strain>
    </source>
</reference>
<dbReference type="PANTHER" id="PTHR22935">
    <property type="entry name" value="PENICILLIN-BINDING PROTEIN"/>
    <property type="match status" value="1"/>
</dbReference>
<dbReference type="InterPro" id="IPR051478">
    <property type="entry name" value="Beta-lactamase-like_AB/R"/>
</dbReference>
<dbReference type="EMBL" id="CP029145">
    <property type="protein sequence ID" value="AWM33771.1"/>
    <property type="molecule type" value="Genomic_DNA"/>
</dbReference>
<dbReference type="Proteomes" id="UP000245999">
    <property type="component" value="Chromosome"/>
</dbReference>
<comment type="similarity">
    <text evidence="1">Belongs to the beta-lactamase family.</text>
</comment>
<dbReference type="AlphaFoldDB" id="A0A2Z3GN27"/>
<evidence type="ECO:0000256" key="1">
    <source>
        <dbReference type="ARBA" id="ARBA00038473"/>
    </source>
</evidence>
<organism evidence="3 4">
    <name type="scientific">Hymenobacter nivis</name>
    <dbReference type="NCBI Taxonomy" id="1850093"/>
    <lineage>
        <taxon>Bacteria</taxon>
        <taxon>Pseudomonadati</taxon>
        <taxon>Bacteroidota</taxon>
        <taxon>Cytophagia</taxon>
        <taxon>Cytophagales</taxon>
        <taxon>Hymenobacteraceae</taxon>
        <taxon>Hymenobacter</taxon>
    </lineage>
</organism>
<keyword evidence="4" id="KW-1185">Reference proteome</keyword>
<dbReference type="InterPro" id="IPR012338">
    <property type="entry name" value="Beta-lactam/transpept-like"/>
</dbReference>
<name>A0A2Z3GN27_9BACT</name>
<dbReference type="OrthoDB" id="9793489at2"/>